<comment type="similarity">
    <text evidence="2">Belongs to the cation transport ATPase (P-type) (TC 3.A.3) family. Type IIA subfamily.</text>
</comment>
<dbReference type="InterPro" id="IPR008250">
    <property type="entry name" value="ATPase_P-typ_transduc_dom_A_sf"/>
</dbReference>
<dbReference type="InterPro" id="IPR023298">
    <property type="entry name" value="ATPase_P-typ_TM_dom_sf"/>
</dbReference>
<evidence type="ECO:0000256" key="4">
    <source>
        <dbReference type="ARBA" id="ARBA00022692"/>
    </source>
</evidence>
<dbReference type="FunFam" id="1.20.1110.10:FF:000065">
    <property type="entry name" value="Sarcoplasmic/endoplasmic reticulum calcium ATPase 1"/>
    <property type="match status" value="1"/>
</dbReference>
<evidence type="ECO:0000256" key="3">
    <source>
        <dbReference type="ARBA" id="ARBA00022475"/>
    </source>
</evidence>
<dbReference type="Pfam" id="PF00689">
    <property type="entry name" value="Cation_ATPase_C"/>
    <property type="match status" value="1"/>
</dbReference>
<dbReference type="AlphaFoldDB" id="A0A9D1H9P1"/>
<dbReference type="GO" id="GO:1902600">
    <property type="term" value="P:proton transmembrane transport"/>
    <property type="evidence" value="ECO:0007669"/>
    <property type="project" value="TreeGrafter"/>
</dbReference>
<feature type="transmembrane region" description="Helical" evidence="12">
    <location>
        <begin position="69"/>
        <end position="88"/>
    </location>
</feature>
<dbReference type="GO" id="GO:0005388">
    <property type="term" value="F:P-type calcium transporter activity"/>
    <property type="evidence" value="ECO:0007669"/>
    <property type="project" value="UniProtKB-EC"/>
</dbReference>
<dbReference type="Pfam" id="PF00122">
    <property type="entry name" value="E1-E2_ATPase"/>
    <property type="match status" value="1"/>
</dbReference>
<keyword evidence="5" id="KW-0547">Nucleotide-binding</keyword>
<keyword evidence="3" id="KW-1003">Cell membrane</keyword>
<dbReference type="Pfam" id="PF00690">
    <property type="entry name" value="Cation_ATPase_N"/>
    <property type="match status" value="1"/>
</dbReference>
<accession>A0A9D1H9P1</accession>
<dbReference type="GO" id="GO:0005886">
    <property type="term" value="C:plasma membrane"/>
    <property type="evidence" value="ECO:0007669"/>
    <property type="project" value="UniProtKB-SubCell"/>
</dbReference>
<dbReference type="InterPro" id="IPR044492">
    <property type="entry name" value="P_typ_ATPase_HD_dom"/>
</dbReference>
<evidence type="ECO:0000256" key="8">
    <source>
        <dbReference type="ARBA" id="ARBA00022967"/>
    </source>
</evidence>
<dbReference type="SUPFAM" id="SSF81660">
    <property type="entry name" value="Metal cation-transporting ATPase, ATP-binding domain N"/>
    <property type="match status" value="1"/>
</dbReference>
<dbReference type="InterPro" id="IPR006068">
    <property type="entry name" value="ATPase_P-typ_cation-transptr_C"/>
</dbReference>
<dbReference type="SUPFAM" id="SSF81653">
    <property type="entry name" value="Calcium ATPase, transduction domain A"/>
    <property type="match status" value="1"/>
</dbReference>
<evidence type="ECO:0000313" key="14">
    <source>
        <dbReference type="EMBL" id="HIT95194.1"/>
    </source>
</evidence>
<dbReference type="GO" id="GO:0016887">
    <property type="term" value="F:ATP hydrolysis activity"/>
    <property type="evidence" value="ECO:0007669"/>
    <property type="project" value="InterPro"/>
</dbReference>
<dbReference type="EMBL" id="DVLW01000231">
    <property type="protein sequence ID" value="HIT95194.1"/>
    <property type="molecule type" value="Genomic_DNA"/>
</dbReference>
<dbReference type="PANTHER" id="PTHR43294">
    <property type="entry name" value="SODIUM/POTASSIUM-TRANSPORTING ATPASE SUBUNIT ALPHA"/>
    <property type="match status" value="1"/>
</dbReference>
<feature type="transmembrane region" description="Helical" evidence="12">
    <location>
        <begin position="236"/>
        <end position="254"/>
    </location>
</feature>
<reference evidence="14" key="1">
    <citation type="submission" date="2020-10" db="EMBL/GenBank/DDBJ databases">
        <authorList>
            <person name="Gilroy R."/>
        </authorList>
    </citation>
    <scope>NUCLEOTIDE SEQUENCE</scope>
    <source>
        <strain evidence="14">ChiBcec7-5410</strain>
    </source>
</reference>
<dbReference type="Gene3D" id="3.40.50.1000">
    <property type="entry name" value="HAD superfamily/HAD-like"/>
    <property type="match status" value="1"/>
</dbReference>
<dbReference type="PRINTS" id="PR00120">
    <property type="entry name" value="HATPASE"/>
</dbReference>
<dbReference type="Gene3D" id="3.40.1110.10">
    <property type="entry name" value="Calcium-transporting ATPase, cytoplasmic domain N"/>
    <property type="match status" value="1"/>
</dbReference>
<feature type="domain" description="Cation-transporting P-type ATPase N-terminal" evidence="13">
    <location>
        <begin position="7"/>
        <end position="68"/>
    </location>
</feature>
<dbReference type="PANTHER" id="PTHR43294:SF21">
    <property type="entry name" value="CATION TRANSPORTING ATPASE"/>
    <property type="match status" value="1"/>
</dbReference>
<dbReference type="GO" id="GO:1990573">
    <property type="term" value="P:potassium ion import across plasma membrane"/>
    <property type="evidence" value="ECO:0007669"/>
    <property type="project" value="TreeGrafter"/>
</dbReference>
<proteinExistence type="inferred from homology"/>
<keyword evidence="4 12" id="KW-0812">Transmembrane</keyword>
<dbReference type="InterPro" id="IPR050510">
    <property type="entry name" value="Cation_transp_ATPase_P-type"/>
</dbReference>
<feature type="transmembrane region" description="Helical" evidence="12">
    <location>
        <begin position="266"/>
        <end position="290"/>
    </location>
</feature>
<name>A0A9D1H9P1_9FIRM</name>
<dbReference type="GO" id="GO:0036376">
    <property type="term" value="P:sodium ion export across plasma membrane"/>
    <property type="evidence" value="ECO:0007669"/>
    <property type="project" value="TreeGrafter"/>
</dbReference>
<dbReference type="Proteomes" id="UP000824160">
    <property type="component" value="Unassembled WGS sequence"/>
</dbReference>
<evidence type="ECO:0000256" key="2">
    <source>
        <dbReference type="ARBA" id="ARBA00005675"/>
    </source>
</evidence>
<keyword evidence="8" id="KW-1278">Translocase</keyword>
<feature type="transmembrane region" description="Helical" evidence="12">
    <location>
        <begin position="815"/>
        <end position="837"/>
    </location>
</feature>
<dbReference type="FunFam" id="3.40.50.1000:FF:000028">
    <property type="entry name" value="Calcium-transporting P-type ATPase, putative"/>
    <property type="match status" value="1"/>
</dbReference>
<dbReference type="SFLD" id="SFLDS00003">
    <property type="entry name" value="Haloacid_Dehalogenase"/>
    <property type="match status" value="1"/>
</dbReference>
<dbReference type="PRINTS" id="PR00119">
    <property type="entry name" value="CATATPASE"/>
</dbReference>
<dbReference type="GO" id="GO:0030007">
    <property type="term" value="P:intracellular potassium ion homeostasis"/>
    <property type="evidence" value="ECO:0007669"/>
    <property type="project" value="TreeGrafter"/>
</dbReference>
<sequence length="891" mass="95393">MVDTMSRMMEQPCGLTGREAAEKQKQYGENRLTEGKKVHPFAVFISQFKDFLTLVLLGGTVVSVLTGEYAEALTIAIIVFLNGVMSFVQEFRAEKTLDALRNMAAPKARVWRDGELTAIAATDLVPDDIIQLEAGDRIPADAVVLESAGLAADESMLTGESVACGKIAFQGSTPPENLPDRKDMVYMGTTAVAGSGVARVCAIGMSTQMGRIAGMLAEIPDEQTPLQKKLDQLGKYVAIGCLIICALVSVAGVLRGEDLRNMLMTGISLAVAAVPEGLPAIVTISLALAVRRMVSRNALLRKLSAVETLGCADVICTDKTGTLTTNRMTVSALWLAGEYWEVGEGNAAFSHGGKPDDPLQNPVGKMALIVFSLCSDVIVGKDGSYTGDPTETALCGAAAKAGLSRRQLAEEYRRVGEIPFDSVRKRMSIIVRTGEGRMLLCKGGCDCLLSRCSHIRMGEQVLPLDSKLRREITAATEKMAASGLRVLAAAMRPLPDGEPTGESAEQDMIFLGLAGMIDPPRKEVREAVRLCRKAGIRPVMITGDHQLTARAIAAQTGIWHEGDGIMTGADLDRLDEKERCRAIMKTTVFARVSPRHKLMIVRALRAAGHITAMTGDGVNDAPAVREADIGVSMGLGGTDVTREASDLVLMDDNFATLVAAVEEGRAIYQNIRGFIRYLLSCNIGEVLTMFLGIMMGMPVVLMPIHILIVNLVTDGLPAIALGLEPAEKGLMDRPPRSAGESIFAGGLLGKILFRGCLIGLTTLFVFSHFLGMGDLALARTSAFVTLVSCQLFHVFECRSERVSLWKLNPLGNVRLIGAVCVSVLVMALSVWFPPFAAILETVPLGLSDMLFILCCVLFAPVLSGLTDALFRPHREPDVSVRVAAAGMDKAS</sequence>
<feature type="transmembrane region" description="Helical" evidence="12">
    <location>
        <begin position="849"/>
        <end position="870"/>
    </location>
</feature>
<keyword evidence="7" id="KW-0460">Magnesium</keyword>
<dbReference type="GO" id="GO:0006883">
    <property type="term" value="P:intracellular sodium ion homeostasis"/>
    <property type="evidence" value="ECO:0007669"/>
    <property type="project" value="TreeGrafter"/>
</dbReference>
<dbReference type="PROSITE" id="PS00154">
    <property type="entry name" value="ATPASE_E1_E2"/>
    <property type="match status" value="1"/>
</dbReference>
<reference evidence="14" key="2">
    <citation type="journal article" date="2021" name="PeerJ">
        <title>Extensive microbial diversity within the chicken gut microbiome revealed by metagenomics and culture.</title>
        <authorList>
            <person name="Gilroy R."/>
            <person name="Ravi A."/>
            <person name="Getino M."/>
            <person name="Pursley I."/>
            <person name="Horton D.L."/>
            <person name="Alikhan N.F."/>
            <person name="Baker D."/>
            <person name="Gharbi K."/>
            <person name="Hall N."/>
            <person name="Watson M."/>
            <person name="Adriaenssens E.M."/>
            <person name="Foster-Nyarko E."/>
            <person name="Jarju S."/>
            <person name="Secka A."/>
            <person name="Antonio M."/>
            <person name="Oren A."/>
            <person name="Chaudhuri R.R."/>
            <person name="La Ragione R."/>
            <person name="Hildebrand F."/>
            <person name="Pallen M.J."/>
        </authorList>
    </citation>
    <scope>NUCLEOTIDE SEQUENCE</scope>
    <source>
        <strain evidence="14">ChiBcec7-5410</strain>
    </source>
</reference>
<comment type="subcellular location">
    <subcellularLocation>
        <location evidence="1">Cell membrane</location>
        <topology evidence="1">Multi-pass membrane protein</topology>
    </subcellularLocation>
</comment>
<dbReference type="InterPro" id="IPR018303">
    <property type="entry name" value="ATPase_P-typ_P_site"/>
</dbReference>
<evidence type="ECO:0000256" key="11">
    <source>
        <dbReference type="ARBA" id="ARBA00048694"/>
    </source>
</evidence>
<comment type="catalytic activity">
    <reaction evidence="11">
        <text>Ca(2+)(in) + ATP + H2O = Ca(2+)(out) + ADP + phosphate + H(+)</text>
        <dbReference type="Rhea" id="RHEA:18105"/>
        <dbReference type="ChEBI" id="CHEBI:15377"/>
        <dbReference type="ChEBI" id="CHEBI:15378"/>
        <dbReference type="ChEBI" id="CHEBI:29108"/>
        <dbReference type="ChEBI" id="CHEBI:30616"/>
        <dbReference type="ChEBI" id="CHEBI:43474"/>
        <dbReference type="ChEBI" id="CHEBI:456216"/>
        <dbReference type="EC" id="7.2.2.10"/>
    </reaction>
</comment>
<dbReference type="SUPFAM" id="SSF81665">
    <property type="entry name" value="Calcium ATPase, transmembrane domain M"/>
    <property type="match status" value="1"/>
</dbReference>
<keyword evidence="10 12" id="KW-0472">Membrane</keyword>
<evidence type="ECO:0000256" key="12">
    <source>
        <dbReference type="SAM" id="Phobius"/>
    </source>
</evidence>
<dbReference type="InterPro" id="IPR001757">
    <property type="entry name" value="P_typ_ATPase"/>
</dbReference>
<feature type="transmembrane region" description="Helical" evidence="12">
    <location>
        <begin position="674"/>
        <end position="694"/>
    </location>
</feature>
<dbReference type="InterPro" id="IPR036412">
    <property type="entry name" value="HAD-like_sf"/>
</dbReference>
<dbReference type="InterPro" id="IPR059000">
    <property type="entry name" value="ATPase_P-type_domA"/>
</dbReference>
<dbReference type="Gene3D" id="2.70.150.10">
    <property type="entry name" value="Calcium-transporting ATPase, cytoplasmic transduction domain A"/>
    <property type="match status" value="1"/>
</dbReference>
<protein>
    <submittedName>
        <fullName evidence="14">Cation-translocating P-type ATPase</fullName>
    </submittedName>
</protein>
<evidence type="ECO:0000256" key="5">
    <source>
        <dbReference type="ARBA" id="ARBA00022741"/>
    </source>
</evidence>
<evidence type="ECO:0000256" key="10">
    <source>
        <dbReference type="ARBA" id="ARBA00023136"/>
    </source>
</evidence>
<dbReference type="InterPro" id="IPR023299">
    <property type="entry name" value="ATPase_P-typ_cyto_dom_N"/>
</dbReference>
<evidence type="ECO:0000256" key="9">
    <source>
        <dbReference type="ARBA" id="ARBA00022989"/>
    </source>
</evidence>
<feature type="transmembrane region" description="Helical" evidence="12">
    <location>
        <begin position="700"/>
        <end position="723"/>
    </location>
</feature>
<feature type="transmembrane region" description="Helical" evidence="12">
    <location>
        <begin position="751"/>
        <end position="770"/>
    </location>
</feature>
<dbReference type="InterPro" id="IPR023214">
    <property type="entry name" value="HAD_sf"/>
</dbReference>
<dbReference type="SMART" id="SM00831">
    <property type="entry name" value="Cation_ATPase_N"/>
    <property type="match status" value="1"/>
</dbReference>
<evidence type="ECO:0000313" key="15">
    <source>
        <dbReference type="Proteomes" id="UP000824160"/>
    </source>
</evidence>
<dbReference type="NCBIfam" id="TIGR01494">
    <property type="entry name" value="ATPase_P-type"/>
    <property type="match status" value="2"/>
</dbReference>
<keyword evidence="6" id="KW-0067">ATP-binding</keyword>
<keyword evidence="9 12" id="KW-1133">Transmembrane helix</keyword>
<dbReference type="GO" id="GO:0005524">
    <property type="term" value="F:ATP binding"/>
    <property type="evidence" value="ECO:0007669"/>
    <property type="project" value="UniProtKB-KW"/>
</dbReference>
<dbReference type="Gene3D" id="1.20.1110.10">
    <property type="entry name" value="Calcium-transporting ATPase, transmembrane domain"/>
    <property type="match status" value="1"/>
</dbReference>
<feature type="transmembrane region" description="Helical" evidence="12">
    <location>
        <begin position="776"/>
        <end position="795"/>
    </location>
</feature>
<evidence type="ECO:0000259" key="13">
    <source>
        <dbReference type="SMART" id="SM00831"/>
    </source>
</evidence>
<dbReference type="SFLD" id="SFLDG00002">
    <property type="entry name" value="C1.7:_P-type_atpase_like"/>
    <property type="match status" value="1"/>
</dbReference>
<comment type="caution">
    <text evidence="14">The sequence shown here is derived from an EMBL/GenBank/DDBJ whole genome shotgun (WGS) entry which is preliminary data.</text>
</comment>
<dbReference type="SFLD" id="SFLDF00027">
    <property type="entry name" value="p-type_atpase"/>
    <property type="match status" value="1"/>
</dbReference>
<dbReference type="SUPFAM" id="SSF56784">
    <property type="entry name" value="HAD-like"/>
    <property type="match status" value="1"/>
</dbReference>
<dbReference type="InterPro" id="IPR004014">
    <property type="entry name" value="ATPase_P-typ_cation-transptr_N"/>
</dbReference>
<organism evidence="14 15">
    <name type="scientific">Candidatus Faecivivens stercoripullorum</name>
    <dbReference type="NCBI Taxonomy" id="2840805"/>
    <lineage>
        <taxon>Bacteria</taxon>
        <taxon>Bacillati</taxon>
        <taxon>Bacillota</taxon>
        <taxon>Clostridia</taxon>
        <taxon>Eubacteriales</taxon>
        <taxon>Oscillospiraceae</taxon>
        <taxon>Oscillospiraceae incertae sedis</taxon>
        <taxon>Candidatus Faecivivens</taxon>
    </lineage>
</organism>
<dbReference type="Pfam" id="PF13246">
    <property type="entry name" value="Cation_ATPase"/>
    <property type="match status" value="1"/>
</dbReference>
<feature type="transmembrane region" description="Helical" evidence="12">
    <location>
        <begin position="41"/>
        <end position="63"/>
    </location>
</feature>
<evidence type="ECO:0000256" key="7">
    <source>
        <dbReference type="ARBA" id="ARBA00022842"/>
    </source>
</evidence>
<dbReference type="GO" id="GO:0005391">
    <property type="term" value="F:P-type sodium:potassium-exchanging transporter activity"/>
    <property type="evidence" value="ECO:0007669"/>
    <property type="project" value="TreeGrafter"/>
</dbReference>
<gene>
    <name evidence="14" type="ORF">IAC43_08405</name>
</gene>
<evidence type="ECO:0000256" key="1">
    <source>
        <dbReference type="ARBA" id="ARBA00004651"/>
    </source>
</evidence>
<evidence type="ECO:0000256" key="6">
    <source>
        <dbReference type="ARBA" id="ARBA00022840"/>
    </source>
</evidence>